<keyword evidence="3" id="KW-1185">Reference proteome</keyword>
<dbReference type="PANTHER" id="PTHR41795:SF1">
    <property type="entry name" value="EXOPOLYSACCHARIDE SYNTHESIS PROTEIN"/>
    <property type="match status" value="1"/>
</dbReference>
<dbReference type="RefSeq" id="WP_068631352.1">
    <property type="nucleotide sequence ID" value="NZ_LSZQ01000068.1"/>
</dbReference>
<dbReference type="AlphaFoldDB" id="A0A139SHY9"/>
<evidence type="ECO:0000313" key="2">
    <source>
        <dbReference type="EMBL" id="KXU34143.1"/>
    </source>
</evidence>
<gene>
    <name evidence="2" type="ORF">AXK11_08860</name>
</gene>
<organism evidence="2 3">
    <name type="scientific">Cephaloticoccus primus</name>
    <dbReference type="NCBI Taxonomy" id="1548207"/>
    <lineage>
        <taxon>Bacteria</taxon>
        <taxon>Pseudomonadati</taxon>
        <taxon>Verrucomicrobiota</taxon>
        <taxon>Opitutia</taxon>
        <taxon>Opitutales</taxon>
        <taxon>Opitutaceae</taxon>
        <taxon>Cephaloticoccus</taxon>
    </lineage>
</organism>
<keyword evidence="1" id="KW-0472">Membrane</keyword>
<dbReference type="Proteomes" id="UP000070058">
    <property type="component" value="Unassembled WGS sequence"/>
</dbReference>
<dbReference type="PANTHER" id="PTHR41795">
    <property type="entry name" value="EXOPOLYSACCHARIDE SYNTHESIS PROTEIN"/>
    <property type="match status" value="1"/>
</dbReference>
<dbReference type="OrthoDB" id="193452at2"/>
<feature type="transmembrane region" description="Helical" evidence="1">
    <location>
        <begin position="50"/>
        <end position="68"/>
    </location>
</feature>
<keyword evidence="1" id="KW-1133">Transmembrane helix</keyword>
<name>A0A139SHY9_9BACT</name>
<feature type="transmembrane region" description="Helical" evidence="1">
    <location>
        <begin position="185"/>
        <end position="204"/>
    </location>
</feature>
<sequence>MSSASPPLQQSPPAQAPAPKLSTELARLRARLGTRPVTLREVTVTLRGRAYVLIIILFSLPFVVPIPLPGVSTPLGAAIGFIALRMALGRRPWLPAKWQRRELPAGFFQKTFALAERVIRWLEALLRPRLLWVVGEPAGAQRLHSLVIVLAALILLLPLPIPFSNTLPAWAILLIAAGVLERDGLAILLGHVAFVLGGLYLLLLGTAAQQLGQSFWHWLNA</sequence>
<dbReference type="PIRSF" id="PIRSF033239">
    <property type="entry name" value="ExoD"/>
    <property type="match status" value="1"/>
</dbReference>
<dbReference type="InterPro" id="IPR010331">
    <property type="entry name" value="ExoD"/>
</dbReference>
<evidence type="ECO:0000313" key="3">
    <source>
        <dbReference type="Proteomes" id="UP000070058"/>
    </source>
</evidence>
<proteinExistence type="predicted"/>
<feature type="transmembrane region" description="Helical" evidence="1">
    <location>
        <begin position="146"/>
        <end position="179"/>
    </location>
</feature>
<dbReference type="STRING" id="1548207.AXK11_08860"/>
<keyword evidence="1" id="KW-0812">Transmembrane</keyword>
<accession>A0A139SHY9</accession>
<dbReference type="Pfam" id="PF06055">
    <property type="entry name" value="ExoD"/>
    <property type="match status" value="1"/>
</dbReference>
<protein>
    <recommendedName>
        <fullName evidence="4">Exopolysaccharide biosynthesis protein exod</fullName>
    </recommendedName>
</protein>
<evidence type="ECO:0000256" key="1">
    <source>
        <dbReference type="SAM" id="Phobius"/>
    </source>
</evidence>
<comment type="caution">
    <text evidence="2">The sequence shown here is derived from an EMBL/GenBank/DDBJ whole genome shotgun (WGS) entry which is preliminary data.</text>
</comment>
<dbReference type="EMBL" id="LSZQ01000068">
    <property type="protein sequence ID" value="KXU34143.1"/>
    <property type="molecule type" value="Genomic_DNA"/>
</dbReference>
<reference evidence="3" key="1">
    <citation type="submission" date="2016-02" db="EMBL/GenBank/DDBJ databases">
        <authorList>
            <person name="Sanders J.G."/>
            <person name="Lin J.Y."/>
            <person name="Wertz J.T."/>
            <person name="Russell J.A."/>
            <person name="Moreau C.S."/>
            <person name="Powell S."/>
        </authorList>
    </citation>
    <scope>NUCLEOTIDE SEQUENCE [LARGE SCALE GENOMIC DNA]</scope>
    <source>
        <strain evidence="3">CAG34</strain>
    </source>
</reference>
<evidence type="ECO:0008006" key="4">
    <source>
        <dbReference type="Google" id="ProtNLM"/>
    </source>
</evidence>